<dbReference type="Proteomes" id="UP000722791">
    <property type="component" value="Unassembled WGS sequence"/>
</dbReference>
<comment type="caution">
    <text evidence="3">The sequence shown here is derived from an EMBL/GenBank/DDBJ whole genome shotgun (WGS) entry which is preliminary data.</text>
</comment>
<evidence type="ECO:0000313" key="3">
    <source>
        <dbReference type="EMBL" id="GIM02630.1"/>
    </source>
</evidence>
<feature type="transmembrane region" description="Helical" evidence="2">
    <location>
        <begin position="409"/>
        <end position="433"/>
    </location>
</feature>
<gene>
    <name evidence="3" type="ORF">Vretimale_7415</name>
</gene>
<dbReference type="OrthoDB" id="336240at2759"/>
<feature type="compositionally biased region" description="Low complexity" evidence="1">
    <location>
        <begin position="186"/>
        <end position="204"/>
    </location>
</feature>
<keyword evidence="2" id="KW-0812">Transmembrane</keyword>
<keyword evidence="2" id="KW-0472">Membrane</keyword>
<feature type="compositionally biased region" description="Basic and acidic residues" evidence="1">
    <location>
        <begin position="469"/>
        <end position="480"/>
    </location>
</feature>
<accession>A0A8J4CAS0</accession>
<name>A0A8J4CAS0_9CHLO</name>
<feature type="region of interest" description="Disordered" evidence="1">
    <location>
        <begin position="186"/>
        <end position="229"/>
    </location>
</feature>
<feature type="compositionally biased region" description="Pro residues" evidence="1">
    <location>
        <begin position="18"/>
        <end position="29"/>
    </location>
</feature>
<feature type="region of interest" description="Disordered" evidence="1">
    <location>
        <begin position="464"/>
        <end position="486"/>
    </location>
</feature>
<feature type="region of interest" description="Disordered" evidence="1">
    <location>
        <begin position="1"/>
        <end position="29"/>
    </location>
</feature>
<proteinExistence type="predicted"/>
<dbReference type="AlphaFoldDB" id="A0A8J4CAS0"/>
<evidence type="ECO:0000256" key="2">
    <source>
        <dbReference type="SAM" id="Phobius"/>
    </source>
</evidence>
<dbReference type="Gene3D" id="2.60.200.40">
    <property type="match status" value="2"/>
</dbReference>
<dbReference type="SUPFAM" id="SSF111331">
    <property type="entry name" value="NAD kinase/diacylglycerol kinase-like"/>
    <property type="match status" value="1"/>
</dbReference>
<keyword evidence="2" id="KW-1133">Transmembrane helix</keyword>
<sequence>MSTISTCTSRSKSDLNPDPNPNPPPPPLFPSFELRCQNDTLKIVTLHSPLPPPTQFGLHRTKQTQTGRRSQRCGAFPVAYYYRSSSIKTSTSLLRVVIWSRGPLQVFMNTATLGASSELGSETSHEAKKLLGPAAYLVKGIARLAGYAAMPVKMRFPAPLESQQPHQKVAKEAAVGAASEGTADAAAAAAGAAATGTASEHQQQPPQPSTDQPHAVRSFSSLSGGRKNQVKGWLSSSWKKTVEVHEEVLNLTAGNSRQVASMLQACPDALLDDGLLDVTYVTGGAVESATALVGEILARGLDGAQPDNVRILRVPWIEVTLEAQDPDLTWPGNRDGEAVPPARKFLLEALPRRIAMHLPEESRELLTEGADPRVNAPVIAIDRMRKGAVRAMVAQVRRFRRIIPGSRPWWQAAAAGLLLRAPFLLLVFVVGYVQGRRAQRRATDGGGDINGDIGRAAASKDAVTVDTVDESKKGKRKGSDAGHTSRSRMGVKVLPFWPIRKARREAEVVG</sequence>
<organism evidence="3 4">
    <name type="scientific">Volvox reticuliferus</name>
    <dbReference type="NCBI Taxonomy" id="1737510"/>
    <lineage>
        <taxon>Eukaryota</taxon>
        <taxon>Viridiplantae</taxon>
        <taxon>Chlorophyta</taxon>
        <taxon>core chlorophytes</taxon>
        <taxon>Chlorophyceae</taxon>
        <taxon>CS clade</taxon>
        <taxon>Chlamydomonadales</taxon>
        <taxon>Volvocaceae</taxon>
        <taxon>Volvox</taxon>
    </lineage>
</organism>
<evidence type="ECO:0000256" key="1">
    <source>
        <dbReference type="SAM" id="MobiDB-lite"/>
    </source>
</evidence>
<dbReference type="EMBL" id="BNCQ01000012">
    <property type="protein sequence ID" value="GIM02630.1"/>
    <property type="molecule type" value="Genomic_DNA"/>
</dbReference>
<protein>
    <submittedName>
        <fullName evidence="3">Uncharacterized protein</fullName>
    </submittedName>
</protein>
<dbReference type="InterPro" id="IPR016064">
    <property type="entry name" value="NAD/diacylglycerol_kinase_sf"/>
</dbReference>
<evidence type="ECO:0000313" key="4">
    <source>
        <dbReference type="Proteomes" id="UP000722791"/>
    </source>
</evidence>
<reference evidence="3" key="1">
    <citation type="journal article" date="2021" name="Proc. Natl. Acad. Sci. U.S.A.">
        <title>Three genomes in the algal genus Volvox reveal the fate of a haploid sex-determining region after a transition to homothallism.</title>
        <authorList>
            <person name="Yamamoto K."/>
            <person name="Hamaji T."/>
            <person name="Kawai-Toyooka H."/>
            <person name="Matsuzaki R."/>
            <person name="Takahashi F."/>
            <person name="Nishimura Y."/>
            <person name="Kawachi M."/>
            <person name="Noguchi H."/>
            <person name="Minakuchi Y."/>
            <person name="Umen J.G."/>
            <person name="Toyoda A."/>
            <person name="Nozaki H."/>
        </authorList>
    </citation>
    <scope>NUCLEOTIDE SEQUENCE</scope>
    <source>
        <strain evidence="3">NIES-3785</strain>
    </source>
</reference>
<feature type="compositionally biased region" description="Polar residues" evidence="1">
    <location>
        <begin position="1"/>
        <end position="10"/>
    </location>
</feature>